<protein>
    <submittedName>
        <fullName evidence="2">Uncharacterized protein</fullName>
    </submittedName>
</protein>
<dbReference type="EMBL" id="AL445563">
    <property type="protein sequence ID" value="CAC13203.1"/>
    <property type="molecule type" value="Genomic_DNA"/>
</dbReference>
<keyword evidence="1" id="KW-1133">Transmembrane helix</keyword>
<keyword evidence="1" id="KW-0812">Transmembrane</keyword>
<evidence type="ECO:0000256" key="1">
    <source>
        <dbReference type="SAM" id="Phobius"/>
    </source>
</evidence>
<name>Q98RH9_MYCPU</name>
<dbReference type="HOGENOM" id="CLU_1633570_0_0_14"/>
<evidence type="ECO:0000313" key="2">
    <source>
        <dbReference type="EMBL" id="CAC13203.1"/>
    </source>
</evidence>
<dbReference type="PIR" id="F90515">
    <property type="entry name" value="F90515"/>
</dbReference>
<reference evidence="2 3" key="1">
    <citation type="journal article" date="2001" name="Nucleic Acids Res.">
        <title>The complete genome sequence of the murine respiratory pathogen Mycoplasma pulmonis.</title>
        <authorList>
            <person name="Chambaud I."/>
            <person name="Heilig R."/>
            <person name="Ferris S."/>
            <person name="Barbe V."/>
            <person name="Samson D."/>
            <person name="Galisson F."/>
            <person name="Moszer I."/>
            <person name="Dybvig K."/>
            <person name="Wroblewski H."/>
            <person name="Viari A."/>
            <person name="Rocha E.P.C."/>
            <person name="Blanchard A."/>
        </authorList>
    </citation>
    <scope>NUCLEOTIDE SEQUENCE [LARGE SCALE GENOMIC DNA]</scope>
    <source>
        <strain evidence="2 3">UAB CTIP</strain>
    </source>
</reference>
<gene>
    <name evidence="2" type="ordered locus">MYPU_0300</name>
</gene>
<feature type="transmembrane region" description="Helical" evidence="1">
    <location>
        <begin position="12"/>
        <end position="34"/>
    </location>
</feature>
<feature type="transmembrane region" description="Helical" evidence="1">
    <location>
        <begin position="62"/>
        <end position="85"/>
    </location>
</feature>
<accession>Q98RH9</accession>
<dbReference type="Proteomes" id="UP000000528">
    <property type="component" value="Chromosome"/>
</dbReference>
<keyword evidence="3" id="KW-1185">Reference proteome</keyword>
<dbReference type="RefSeq" id="WP_010924834.1">
    <property type="nucleotide sequence ID" value="NC_002771.1"/>
</dbReference>
<dbReference type="AlphaFoldDB" id="Q98RH9"/>
<organism evidence="3">
    <name type="scientific">Mycoplasmopsis pulmonis (strain UAB CTIP)</name>
    <name type="common">Mycoplasma pulmonis</name>
    <dbReference type="NCBI Taxonomy" id="272635"/>
    <lineage>
        <taxon>Bacteria</taxon>
        <taxon>Bacillati</taxon>
        <taxon>Mycoplasmatota</taxon>
        <taxon>Mycoplasmoidales</taxon>
        <taxon>Metamycoplasmataceae</taxon>
        <taxon>Mycoplasmopsis</taxon>
    </lineage>
</organism>
<dbReference type="STRING" id="272635.gene:17576609"/>
<sequence length="162" mass="18605">MISKIESQNKKLFLISIFSLIIFVIAQILLFTTLTSSSLRQFEKITEIGANLEKTTSFPLNIGLIATVAVFWLVVLILWITMLVLKISLILKLSNLDSQLILEEDKTKYWMVTNNVGLTKVLLILSIFILPSILVFISYFKIKDIIKKLKLFGFQEQIKHQN</sequence>
<evidence type="ECO:0000313" key="3">
    <source>
        <dbReference type="Proteomes" id="UP000000528"/>
    </source>
</evidence>
<dbReference type="KEGG" id="mpu:MYPU_0300"/>
<proteinExistence type="predicted"/>
<dbReference type="BioCyc" id="MPUL272635:G1GT6-31-MONOMER"/>
<feature type="transmembrane region" description="Helical" evidence="1">
    <location>
        <begin position="121"/>
        <end position="140"/>
    </location>
</feature>
<keyword evidence="1" id="KW-0472">Membrane</keyword>